<accession>A0AA86NBZ5</accession>
<dbReference type="AlphaFoldDB" id="A0AA86NBZ5"/>
<protein>
    <submittedName>
        <fullName evidence="2">Hypothetical_protein</fullName>
    </submittedName>
</protein>
<dbReference type="Proteomes" id="UP001642409">
    <property type="component" value="Unassembled WGS sequence"/>
</dbReference>
<evidence type="ECO:0000313" key="2">
    <source>
        <dbReference type="EMBL" id="CAL6082023.1"/>
    </source>
</evidence>
<reference evidence="1" key="1">
    <citation type="submission" date="2023-06" db="EMBL/GenBank/DDBJ databases">
        <authorList>
            <person name="Kurt Z."/>
        </authorList>
    </citation>
    <scope>NUCLEOTIDE SEQUENCE</scope>
</reference>
<proteinExistence type="predicted"/>
<dbReference type="EMBL" id="CAXDID020000359">
    <property type="protein sequence ID" value="CAL6082023.1"/>
    <property type="molecule type" value="Genomic_DNA"/>
</dbReference>
<gene>
    <name evidence="1" type="ORF">HINF_LOCUS4572</name>
    <name evidence="2" type="ORF">HINF_LOCUS60815</name>
</gene>
<comment type="caution">
    <text evidence="1">The sequence shown here is derived from an EMBL/GenBank/DDBJ whole genome shotgun (WGS) entry which is preliminary data.</text>
</comment>
<keyword evidence="3" id="KW-1185">Reference proteome</keyword>
<dbReference type="EMBL" id="CATOUU010000116">
    <property type="protein sequence ID" value="CAI9916927.1"/>
    <property type="molecule type" value="Genomic_DNA"/>
</dbReference>
<name>A0AA86NBZ5_9EUKA</name>
<reference evidence="2 3" key="2">
    <citation type="submission" date="2024-07" db="EMBL/GenBank/DDBJ databases">
        <authorList>
            <person name="Akdeniz Z."/>
        </authorList>
    </citation>
    <scope>NUCLEOTIDE SEQUENCE [LARGE SCALE GENOMIC DNA]</scope>
</reference>
<sequence length="158" mass="18556">MQSGIKPLLSVYQLIYAIYVFHTSQHVVFRFCVNFESDKDSACNQGIDDEEADWADIQDPCARDGVVRVLLRDEFNVRGCDEQYSHKFARDLQALPVQDEYEQFDAERAHRATPAQPKHRVDSGERLLRIYLTRSFPRLQRQIHFEAHQLITIQQQFN</sequence>
<evidence type="ECO:0000313" key="1">
    <source>
        <dbReference type="EMBL" id="CAI9916927.1"/>
    </source>
</evidence>
<organism evidence="1">
    <name type="scientific">Hexamita inflata</name>
    <dbReference type="NCBI Taxonomy" id="28002"/>
    <lineage>
        <taxon>Eukaryota</taxon>
        <taxon>Metamonada</taxon>
        <taxon>Diplomonadida</taxon>
        <taxon>Hexamitidae</taxon>
        <taxon>Hexamitinae</taxon>
        <taxon>Hexamita</taxon>
    </lineage>
</organism>
<evidence type="ECO:0000313" key="3">
    <source>
        <dbReference type="Proteomes" id="UP001642409"/>
    </source>
</evidence>